<reference evidence="2" key="1">
    <citation type="journal article" date="2014" name="Int. J. Syst. Evol. Microbiol.">
        <title>Complete genome sequence of Corynebacterium casei LMG S-19264T (=DSM 44701T), isolated from a smear-ripened cheese.</title>
        <authorList>
            <consortium name="US DOE Joint Genome Institute (JGI-PGF)"/>
            <person name="Walter F."/>
            <person name="Albersmeier A."/>
            <person name="Kalinowski J."/>
            <person name="Ruckert C."/>
        </authorList>
    </citation>
    <scope>NUCLEOTIDE SEQUENCE</scope>
    <source>
        <strain evidence="2">JCM 4125</strain>
    </source>
</reference>
<reference evidence="2" key="2">
    <citation type="submission" date="2020-09" db="EMBL/GenBank/DDBJ databases">
        <authorList>
            <person name="Sun Q."/>
            <person name="Ohkuma M."/>
        </authorList>
    </citation>
    <scope>NUCLEOTIDE SEQUENCE</scope>
    <source>
        <strain evidence="2">JCM 4125</strain>
    </source>
</reference>
<dbReference type="EMBL" id="BMSA01000007">
    <property type="protein sequence ID" value="GGT51472.1"/>
    <property type="molecule type" value="Genomic_DNA"/>
</dbReference>
<gene>
    <name evidence="2" type="ORF">GCM10010226_30810</name>
</gene>
<evidence type="ECO:0000256" key="1">
    <source>
        <dbReference type="SAM" id="MobiDB-lite"/>
    </source>
</evidence>
<organism evidence="2 3">
    <name type="scientific">Streptomyces phaeofaciens</name>
    <dbReference type="NCBI Taxonomy" id="68254"/>
    <lineage>
        <taxon>Bacteria</taxon>
        <taxon>Bacillati</taxon>
        <taxon>Actinomycetota</taxon>
        <taxon>Actinomycetes</taxon>
        <taxon>Kitasatosporales</taxon>
        <taxon>Streptomycetaceae</taxon>
        <taxon>Streptomyces</taxon>
    </lineage>
</organism>
<keyword evidence="3" id="KW-1185">Reference proteome</keyword>
<accession>A0A918HCI6</accession>
<protein>
    <submittedName>
        <fullName evidence="2">Uncharacterized protein</fullName>
    </submittedName>
</protein>
<evidence type="ECO:0000313" key="3">
    <source>
        <dbReference type="Proteomes" id="UP000646776"/>
    </source>
</evidence>
<name>A0A918HCI6_9ACTN</name>
<feature type="region of interest" description="Disordered" evidence="1">
    <location>
        <begin position="1"/>
        <end position="36"/>
    </location>
</feature>
<sequence length="224" mass="24850">MYNLVVTADEGEEDARRAPGASSETRAAGPAEASADGLTEAQAGRMLADINEVIRAGEEMRKLRAELIQVFVGLGWTQDTIARLAGMSQPAVSKQLAGRGRTGRAAHPMELTLDQCDAPWLEGRLWGLAEEISRRLDGAAHCTRYIEALDRDRKRFTPQNVDRLRRLVEEDLRLRRAELPASHRAAYDLISRGLDLPAEVTADESASVRRALARRLQRDRLRGD</sequence>
<proteinExistence type="predicted"/>
<dbReference type="AlphaFoldDB" id="A0A918HCI6"/>
<evidence type="ECO:0000313" key="2">
    <source>
        <dbReference type="EMBL" id="GGT51472.1"/>
    </source>
</evidence>
<dbReference type="Proteomes" id="UP000646776">
    <property type="component" value="Unassembled WGS sequence"/>
</dbReference>
<comment type="caution">
    <text evidence="2">The sequence shown here is derived from an EMBL/GenBank/DDBJ whole genome shotgun (WGS) entry which is preliminary data.</text>
</comment>